<sequence>MNRLVHGKAARTLAATASLAALLTATTPAWAQTATAEPSPNAMVNLIRLLVGQKVITAEAGEALLAQAQSEADAAQAKLAAAVPPPPAPGAVRVPYVPQAVKDEIRDEVRKEVLAQAQSEGWATPGAVPEWVDRIKITGDVRFRSQSNIYADGNANDFIDFAAYNQNGPTDLLGSANFNTLPLLNTRQDRLNRLSIRARLGVEAQITKGVEAGLLLASGNNNGPVSVTTLLGGGFSKKDIWLDRAFVRLQPFNQLRLSFGRFENPFITDEILFDEDLNFDGVAARADSGDWLGSGLNLALTGGAFPFEYVGEDNPSTSVGKTRRNGKWIYGGEAALAWDGGDIGARLSAKYFDFSNVRGELSDICSPYLGEVECSTDHTRPAFLAKGNTLMLLRRLAVDPADPLNSPQPQFVGLLQDYNILEASAEVHADIGEDLRFSLSGTFLKNLAYRRSDACANLPDGLPVTNITGVTVSVPVDPSNPAGSRTNVVNTNPCAALANSTAVDGGPLVARYESGDTAWMVQALLGSKALEKAGQWRVGAAYRRIEPDAVLDSLADSDFHLGGTNAQGYIVSGDYMIAKNLRLTGRYLSSNEIYGNPLSIDVLQIDLVAGF</sequence>
<name>A0A7W6GNY4_9SPHN</name>
<proteinExistence type="predicted"/>
<keyword evidence="1" id="KW-0732">Signal</keyword>
<evidence type="ECO:0008006" key="4">
    <source>
        <dbReference type="Google" id="ProtNLM"/>
    </source>
</evidence>
<dbReference type="SUPFAM" id="SSF56935">
    <property type="entry name" value="Porins"/>
    <property type="match status" value="1"/>
</dbReference>
<dbReference type="Pfam" id="PF16930">
    <property type="entry name" value="Porin_5"/>
    <property type="match status" value="1"/>
</dbReference>
<dbReference type="RefSeq" id="WP_183953480.1">
    <property type="nucleotide sequence ID" value="NZ_JACIEB010000001.1"/>
</dbReference>
<accession>A0A7W6GNY4</accession>
<feature type="signal peptide" evidence="1">
    <location>
        <begin position="1"/>
        <end position="31"/>
    </location>
</feature>
<gene>
    <name evidence="2" type="ORF">GGR44_000080</name>
</gene>
<keyword evidence="3" id="KW-1185">Reference proteome</keyword>
<evidence type="ECO:0000256" key="1">
    <source>
        <dbReference type="SAM" id="SignalP"/>
    </source>
</evidence>
<dbReference type="AlphaFoldDB" id="A0A7W6GNY4"/>
<evidence type="ECO:0000313" key="2">
    <source>
        <dbReference type="EMBL" id="MBB3980449.1"/>
    </source>
</evidence>
<comment type="caution">
    <text evidence="2">The sequence shown here is derived from an EMBL/GenBank/DDBJ whole genome shotgun (WGS) entry which is preliminary data.</text>
</comment>
<dbReference type="Proteomes" id="UP000552757">
    <property type="component" value="Unassembled WGS sequence"/>
</dbReference>
<reference evidence="2 3" key="1">
    <citation type="submission" date="2020-08" db="EMBL/GenBank/DDBJ databases">
        <title>Genomic Encyclopedia of Type Strains, Phase IV (KMG-IV): sequencing the most valuable type-strain genomes for metagenomic binning, comparative biology and taxonomic classification.</title>
        <authorList>
            <person name="Goeker M."/>
        </authorList>
    </citation>
    <scope>NUCLEOTIDE SEQUENCE [LARGE SCALE GENOMIC DNA]</scope>
    <source>
        <strain evidence="2 3">DSM 29348</strain>
    </source>
</reference>
<protein>
    <recommendedName>
        <fullName evidence="4">Porin</fullName>
    </recommendedName>
</protein>
<dbReference type="EMBL" id="JACIEB010000001">
    <property type="protein sequence ID" value="MBB3980449.1"/>
    <property type="molecule type" value="Genomic_DNA"/>
</dbReference>
<evidence type="ECO:0000313" key="3">
    <source>
        <dbReference type="Proteomes" id="UP000552757"/>
    </source>
</evidence>
<feature type="chain" id="PRO_5031164784" description="Porin" evidence="1">
    <location>
        <begin position="32"/>
        <end position="611"/>
    </location>
</feature>
<organism evidence="2 3">
    <name type="scientific">Sphingobium fontiphilum</name>
    <dbReference type="NCBI Taxonomy" id="944425"/>
    <lineage>
        <taxon>Bacteria</taxon>
        <taxon>Pseudomonadati</taxon>
        <taxon>Pseudomonadota</taxon>
        <taxon>Alphaproteobacteria</taxon>
        <taxon>Sphingomonadales</taxon>
        <taxon>Sphingomonadaceae</taxon>
        <taxon>Sphingobium</taxon>
    </lineage>
</organism>
<dbReference type="InterPro" id="IPR032638">
    <property type="entry name" value="Porin_5"/>
</dbReference>